<sequence>MNQLLVPLLVVTAATLGAGVLFLLLLLAAAGTQPAQRRAWKAWLHRLFCRVFFDCFGRGPGVGHSKG</sequence>
<organism evidence="1 2">
    <name type="scientific">Pollutimonas harenae</name>
    <dbReference type="NCBI Taxonomy" id="657015"/>
    <lineage>
        <taxon>Bacteria</taxon>
        <taxon>Pseudomonadati</taxon>
        <taxon>Pseudomonadota</taxon>
        <taxon>Betaproteobacteria</taxon>
        <taxon>Burkholderiales</taxon>
        <taxon>Alcaligenaceae</taxon>
        <taxon>Pollutimonas</taxon>
    </lineage>
</organism>
<dbReference type="OrthoDB" id="9204706at2"/>
<reference evidence="1 2" key="1">
    <citation type="submission" date="2020-07" db="EMBL/GenBank/DDBJ databases">
        <title>Taxonomic revisions and descriptions of new bacterial species based on genomic comparisons in the high-G+C-content subgroup of the family Alcaligenaceae.</title>
        <authorList>
            <person name="Szabo A."/>
            <person name="Felfoldi T."/>
        </authorList>
    </citation>
    <scope>NUCLEOTIDE SEQUENCE [LARGE SCALE GENOMIC DNA]</scope>
    <source>
        <strain evidence="1 2">DSM 25667</strain>
    </source>
</reference>
<accession>A0A853GU46</accession>
<comment type="caution">
    <text evidence="1">The sequence shown here is derived from an EMBL/GenBank/DDBJ whole genome shotgun (WGS) entry which is preliminary data.</text>
</comment>
<dbReference type="AlphaFoldDB" id="A0A853GU46"/>
<gene>
    <name evidence="1" type="ORF">H0A62_08690</name>
</gene>
<dbReference type="Proteomes" id="UP000554144">
    <property type="component" value="Unassembled WGS sequence"/>
</dbReference>
<name>A0A853GU46_9BURK</name>
<evidence type="ECO:0000313" key="2">
    <source>
        <dbReference type="Proteomes" id="UP000554144"/>
    </source>
</evidence>
<proteinExistence type="predicted"/>
<keyword evidence="2" id="KW-1185">Reference proteome</keyword>
<dbReference type="EMBL" id="JACCEV010000002">
    <property type="protein sequence ID" value="NYT85677.1"/>
    <property type="molecule type" value="Genomic_DNA"/>
</dbReference>
<dbReference type="RefSeq" id="WP_130039248.1">
    <property type="nucleotide sequence ID" value="NZ_JACCEV010000002.1"/>
</dbReference>
<evidence type="ECO:0000313" key="1">
    <source>
        <dbReference type="EMBL" id="NYT85677.1"/>
    </source>
</evidence>
<protein>
    <submittedName>
        <fullName evidence="1">Uncharacterized protein</fullName>
    </submittedName>
</protein>